<protein>
    <submittedName>
        <fullName evidence="1">Uncharacterized protein</fullName>
    </submittedName>
</protein>
<accession>A0AAE0AH82</accession>
<reference evidence="1" key="1">
    <citation type="journal article" date="2023" name="Plant J.">
        <title>Genome sequences and population genomics provide insights into the demographic history, inbreeding, and mutation load of two 'living fossil' tree species of Dipteronia.</title>
        <authorList>
            <person name="Feng Y."/>
            <person name="Comes H.P."/>
            <person name="Chen J."/>
            <person name="Zhu S."/>
            <person name="Lu R."/>
            <person name="Zhang X."/>
            <person name="Li P."/>
            <person name="Qiu J."/>
            <person name="Olsen K.M."/>
            <person name="Qiu Y."/>
        </authorList>
    </citation>
    <scope>NUCLEOTIDE SEQUENCE</scope>
    <source>
        <strain evidence="1">NBL</strain>
    </source>
</reference>
<evidence type="ECO:0000313" key="2">
    <source>
        <dbReference type="Proteomes" id="UP001281410"/>
    </source>
</evidence>
<organism evidence="1 2">
    <name type="scientific">Dipteronia sinensis</name>
    <dbReference type="NCBI Taxonomy" id="43782"/>
    <lineage>
        <taxon>Eukaryota</taxon>
        <taxon>Viridiplantae</taxon>
        <taxon>Streptophyta</taxon>
        <taxon>Embryophyta</taxon>
        <taxon>Tracheophyta</taxon>
        <taxon>Spermatophyta</taxon>
        <taxon>Magnoliopsida</taxon>
        <taxon>eudicotyledons</taxon>
        <taxon>Gunneridae</taxon>
        <taxon>Pentapetalae</taxon>
        <taxon>rosids</taxon>
        <taxon>malvids</taxon>
        <taxon>Sapindales</taxon>
        <taxon>Sapindaceae</taxon>
        <taxon>Hippocastanoideae</taxon>
        <taxon>Acereae</taxon>
        <taxon>Dipteronia</taxon>
    </lineage>
</organism>
<keyword evidence="2" id="KW-1185">Reference proteome</keyword>
<name>A0AAE0AH82_9ROSI</name>
<evidence type="ECO:0000313" key="1">
    <source>
        <dbReference type="EMBL" id="KAK3218053.1"/>
    </source>
</evidence>
<sequence length="237" mass="26794">MASGLRINFHKSCIAKVGKKGIVDDTWAATFRFKKAKLPITYLGLPLRARSNRKDFWNPIVTKIEKKLSPWKRKFLNKGGRLVLIKSVLSSIPSYFLSVFKVPIGVANTIEKLQRSFLWGDGIEKRKIHAIDWETMCKNKKFGRLGIGRMVDKNRSLLAKWVWRFGTEENALWRRILCASLFEVNSPAGKVLMDGLKVVISDGGKAKFWDTPGGDSVQIRITCLRIFALAVNKSGVV</sequence>
<proteinExistence type="predicted"/>
<dbReference type="PANTHER" id="PTHR33116">
    <property type="entry name" value="REVERSE TRANSCRIPTASE ZINC-BINDING DOMAIN-CONTAINING PROTEIN-RELATED-RELATED"/>
    <property type="match status" value="1"/>
</dbReference>
<dbReference type="EMBL" id="JANJYJ010000004">
    <property type="protein sequence ID" value="KAK3218053.1"/>
    <property type="molecule type" value="Genomic_DNA"/>
</dbReference>
<dbReference type="AlphaFoldDB" id="A0AAE0AH82"/>
<dbReference type="PANTHER" id="PTHR33116:SF75">
    <property type="entry name" value="RIBONUCLEASE H PROTEIN"/>
    <property type="match status" value="1"/>
</dbReference>
<gene>
    <name evidence="1" type="ORF">Dsin_012023</name>
</gene>
<dbReference type="Proteomes" id="UP001281410">
    <property type="component" value="Unassembled WGS sequence"/>
</dbReference>
<comment type="caution">
    <text evidence="1">The sequence shown here is derived from an EMBL/GenBank/DDBJ whole genome shotgun (WGS) entry which is preliminary data.</text>
</comment>